<evidence type="ECO:0000313" key="2">
    <source>
        <dbReference type="EMBL" id="PQO37800.1"/>
    </source>
</evidence>
<protein>
    <submittedName>
        <fullName evidence="2">Uncharacterized protein</fullName>
    </submittedName>
</protein>
<feature type="transmembrane region" description="Helical" evidence="1">
    <location>
        <begin position="72"/>
        <end position="91"/>
    </location>
</feature>
<evidence type="ECO:0000313" key="3">
    <source>
        <dbReference type="Proteomes" id="UP000238322"/>
    </source>
</evidence>
<organism evidence="2 3">
    <name type="scientific">Blastopirellula marina</name>
    <dbReference type="NCBI Taxonomy" id="124"/>
    <lineage>
        <taxon>Bacteria</taxon>
        <taxon>Pseudomonadati</taxon>
        <taxon>Planctomycetota</taxon>
        <taxon>Planctomycetia</taxon>
        <taxon>Pirellulales</taxon>
        <taxon>Pirellulaceae</taxon>
        <taxon>Blastopirellula</taxon>
    </lineage>
</organism>
<comment type="caution">
    <text evidence="2">The sequence shown here is derived from an EMBL/GenBank/DDBJ whole genome shotgun (WGS) entry which is preliminary data.</text>
</comment>
<gene>
    <name evidence="2" type="ORF">C5Y83_07600</name>
</gene>
<keyword evidence="1" id="KW-1133">Transmembrane helix</keyword>
<feature type="transmembrane region" description="Helical" evidence="1">
    <location>
        <begin position="97"/>
        <end position="118"/>
    </location>
</feature>
<dbReference type="Proteomes" id="UP000238322">
    <property type="component" value="Unassembled WGS sequence"/>
</dbReference>
<keyword evidence="1" id="KW-0812">Transmembrane</keyword>
<accession>A0A2S8G0F5</accession>
<proteinExistence type="predicted"/>
<dbReference type="AlphaFoldDB" id="A0A2S8G0F5"/>
<sequence>MLLFLACAILSYFTGNPSDFYGGIFYAVFPLITLGYLNFYLMRPGRDPQKTKEMMARLEKKQRKNAATTSTWNGWILTVASPFLLIVGVGTGLEEGIWPAIAGGLAAVLMGAVGILMIRWGRGKRRAESQRASKPRDI</sequence>
<feature type="transmembrane region" description="Helical" evidence="1">
    <location>
        <begin position="25"/>
        <end position="42"/>
    </location>
</feature>
<keyword evidence="1" id="KW-0472">Membrane</keyword>
<reference evidence="2 3" key="1">
    <citation type="submission" date="2018-02" db="EMBL/GenBank/DDBJ databases">
        <title>Comparative genomes isolates from brazilian mangrove.</title>
        <authorList>
            <person name="Araujo J.E."/>
            <person name="Taketani R.G."/>
            <person name="Silva M.C.P."/>
            <person name="Loureco M.V."/>
            <person name="Andreote F.D."/>
        </authorList>
    </citation>
    <scope>NUCLEOTIDE SEQUENCE [LARGE SCALE GENOMIC DNA]</scope>
    <source>
        <strain evidence="2 3">Hex-1 MGV</strain>
    </source>
</reference>
<name>A0A2S8G0F5_9BACT</name>
<evidence type="ECO:0000256" key="1">
    <source>
        <dbReference type="SAM" id="Phobius"/>
    </source>
</evidence>
<dbReference type="EMBL" id="PUHY01000005">
    <property type="protein sequence ID" value="PQO37800.1"/>
    <property type="molecule type" value="Genomic_DNA"/>
</dbReference>